<evidence type="ECO:0000313" key="2">
    <source>
        <dbReference type="EMBL" id="KAF0694109.1"/>
    </source>
</evidence>
<dbReference type="EMBL" id="VJMH01005601">
    <property type="protein sequence ID" value="KAF0694109.1"/>
    <property type="molecule type" value="Genomic_DNA"/>
</dbReference>
<evidence type="ECO:0000313" key="4">
    <source>
        <dbReference type="Proteomes" id="UP000332933"/>
    </source>
</evidence>
<proteinExistence type="predicted"/>
<protein>
    <submittedName>
        <fullName evidence="3">Aste57867_14995 protein</fullName>
    </submittedName>
</protein>
<feature type="region of interest" description="Disordered" evidence="1">
    <location>
        <begin position="190"/>
        <end position="211"/>
    </location>
</feature>
<evidence type="ECO:0000313" key="3">
    <source>
        <dbReference type="EMBL" id="VFT91809.1"/>
    </source>
</evidence>
<accession>A0A485L246</accession>
<name>A0A485L246_9STRA</name>
<reference evidence="2" key="2">
    <citation type="submission" date="2019-06" db="EMBL/GenBank/DDBJ databases">
        <title>Genomics analysis of Aphanomyces spp. identifies a new class of oomycete effector associated with host adaptation.</title>
        <authorList>
            <person name="Gaulin E."/>
        </authorList>
    </citation>
    <scope>NUCLEOTIDE SEQUENCE</scope>
    <source>
        <strain evidence="2">CBS 578.67</strain>
    </source>
</reference>
<reference evidence="3 4" key="1">
    <citation type="submission" date="2019-03" db="EMBL/GenBank/DDBJ databases">
        <authorList>
            <person name="Gaulin E."/>
            <person name="Dumas B."/>
        </authorList>
    </citation>
    <scope>NUCLEOTIDE SEQUENCE [LARGE SCALE GENOMIC DNA]</scope>
    <source>
        <strain evidence="3">CBS 568.67</strain>
    </source>
</reference>
<feature type="compositionally biased region" description="Pro residues" evidence="1">
    <location>
        <begin position="197"/>
        <end position="207"/>
    </location>
</feature>
<dbReference type="Proteomes" id="UP000332933">
    <property type="component" value="Unassembled WGS sequence"/>
</dbReference>
<dbReference type="EMBL" id="CAADRA010005622">
    <property type="protein sequence ID" value="VFT91809.1"/>
    <property type="molecule type" value="Genomic_DNA"/>
</dbReference>
<sequence>MEVSPHRRLQSTEEGQRFVRMIAMMEAVAHFNVDDNGKGIQQVESPVTHDLVVKSSPMEIQHVSNQSPPAPRGLPSPPAMPTIHANVVPMLNLDPKKTKKKKRRRVKRTWKTSHATWVAVDERAPLERASCLRRLELLDALRQLKPPIAAPAASPGHPTRQGIQRPLYTTITVVSDDTTRGVADTLSLHSGSIATAPSPPPSPPSLPSPHKITIDMRLSVDPPKPPSPRVVVDDDDMDAGEKIPSFNLSVPVPVATHTVVDGPKFHHVATVITPEMAAWLKKSGMFQVRSRLALGPAK</sequence>
<gene>
    <name evidence="3" type="primary">Aste57867_14995</name>
    <name evidence="2" type="ORF">As57867_014939</name>
    <name evidence="3" type="ORF">ASTE57867_14995</name>
</gene>
<dbReference type="AlphaFoldDB" id="A0A485L246"/>
<keyword evidence="4" id="KW-1185">Reference proteome</keyword>
<organism evidence="3 4">
    <name type="scientific">Aphanomyces stellatus</name>
    <dbReference type="NCBI Taxonomy" id="120398"/>
    <lineage>
        <taxon>Eukaryota</taxon>
        <taxon>Sar</taxon>
        <taxon>Stramenopiles</taxon>
        <taxon>Oomycota</taxon>
        <taxon>Saprolegniomycetes</taxon>
        <taxon>Saprolegniales</taxon>
        <taxon>Verrucalvaceae</taxon>
        <taxon>Aphanomyces</taxon>
    </lineage>
</organism>
<evidence type="ECO:0000256" key="1">
    <source>
        <dbReference type="SAM" id="MobiDB-lite"/>
    </source>
</evidence>